<evidence type="ECO:0000256" key="1">
    <source>
        <dbReference type="ARBA" id="ARBA00004651"/>
    </source>
</evidence>
<dbReference type="Pfam" id="PF00892">
    <property type="entry name" value="EamA"/>
    <property type="match status" value="2"/>
</dbReference>
<comment type="similarity">
    <text evidence="2">Belongs to the EamA transporter family.</text>
</comment>
<feature type="domain" description="EamA" evidence="8">
    <location>
        <begin position="149"/>
        <end position="284"/>
    </location>
</feature>
<evidence type="ECO:0000313" key="9">
    <source>
        <dbReference type="EMBL" id="QKG85437.1"/>
    </source>
</evidence>
<proteinExistence type="inferred from homology"/>
<comment type="subcellular location">
    <subcellularLocation>
        <location evidence="1">Cell membrane</location>
        <topology evidence="1">Multi-pass membrane protein</topology>
    </subcellularLocation>
</comment>
<evidence type="ECO:0000256" key="7">
    <source>
        <dbReference type="SAM" id="Phobius"/>
    </source>
</evidence>
<dbReference type="PANTHER" id="PTHR32322">
    <property type="entry name" value="INNER MEMBRANE TRANSPORTER"/>
    <property type="match status" value="1"/>
</dbReference>
<feature type="transmembrane region" description="Helical" evidence="7">
    <location>
        <begin position="211"/>
        <end position="232"/>
    </location>
</feature>
<organism evidence="9 10">
    <name type="scientific">Kroppenstedtia pulmonis</name>
    <dbReference type="NCBI Taxonomy" id="1380685"/>
    <lineage>
        <taxon>Bacteria</taxon>
        <taxon>Bacillati</taxon>
        <taxon>Bacillota</taxon>
        <taxon>Bacilli</taxon>
        <taxon>Bacillales</taxon>
        <taxon>Thermoactinomycetaceae</taxon>
        <taxon>Kroppenstedtia</taxon>
    </lineage>
</organism>
<feature type="transmembrane region" description="Helical" evidence="7">
    <location>
        <begin position="269"/>
        <end position="289"/>
    </location>
</feature>
<dbReference type="SUPFAM" id="SSF103481">
    <property type="entry name" value="Multidrug resistance efflux transporter EmrE"/>
    <property type="match status" value="2"/>
</dbReference>
<dbReference type="KEGG" id="kpul:GXN76_13895"/>
<dbReference type="RefSeq" id="WP_173224088.1">
    <property type="nucleotide sequence ID" value="NZ_CP048104.1"/>
</dbReference>
<dbReference type="AlphaFoldDB" id="A0A7D4CWX2"/>
<sequence>MGKSLTYTILTINMMIWGLNTVALKILVQHFTPLLMQGFRIGIAGLVVLLILIAKWKWKKTNPRERIYILGATVFGVVGHHSLLAMGLSKTSATHAALILALVPLTTSLLSFLWLKENLKILRCIGILLGFIGVTFVVANGDGVGQTTWGDAFVFGSMVSQSISFIFIKKATDTLDAKQVTAVMFLVGSISILVLSYLMEPAGTPLSDGSSTVWLLLFGSGIIATGLGHMFYNSAIHQLGPGQTAVFINLTPFFALVGASLFLSEMITWLQGVGFLFIVAGVFLGTGALEGKQNATSKPLQRKTGS</sequence>
<dbReference type="InterPro" id="IPR000620">
    <property type="entry name" value="EamA_dom"/>
</dbReference>
<dbReference type="InterPro" id="IPR037185">
    <property type="entry name" value="EmrE-like"/>
</dbReference>
<evidence type="ECO:0000256" key="5">
    <source>
        <dbReference type="ARBA" id="ARBA00022989"/>
    </source>
</evidence>
<feature type="transmembrane region" description="Helical" evidence="7">
    <location>
        <begin position="121"/>
        <end position="140"/>
    </location>
</feature>
<evidence type="ECO:0000313" key="10">
    <source>
        <dbReference type="Proteomes" id="UP000503088"/>
    </source>
</evidence>
<evidence type="ECO:0000256" key="3">
    <source>
        <dbReference type="ARBA" id="ARBA00022475"/>
    </source>
</evidence>
<keyword evidence="3" id="KW-1003">Cell membrane</keyword>
<evidence type="ECO:0000256" key="4">
    <source>
        <dbReference type="ARBA" id="ARBA00022692"/>
    </source>
</evidence>
<feature type="domain" description="EamA" evidence="8">
    <location>
        <begin position="9"/>
        <end position="138"/>
    </location>
</feature>
<keyword evidence="10" id="KW-1185">Reference proteome</keyword>
<keyword evidence="5 7" id="KW-1133">Transmembrane helix</keyword>
<dbReference type="InterPro" id="IPR050638">
    <property type="entry name" value="AA-Vitamin_Transporters"/>
</dbReference>
<feature type="transmembrane region" description="Helical" evidence="7">
    <location>
        <begin position="152"/>
        <end position="168"/>
    </location>
</feature>
<feature type="transmembrane region" description="Helical" evidence="7">
    <location>
        <begin position="66"/>
        <end position="88"/>
    </location>
</feature>
<dbReference type="PANTHER" id="PTHR32322:SF18">
    <property type="entry name" value="S-ADENOSYLMETHIONINE_S-ADENOSYLHOMOCYSTEINE TRANSPORTER"/>
    <property type="match status" value="1"/>
</dbReference>
<feature type="transmembrane region" description="Helical" evidence="7">
    <location>
        <begin position="180"/>
        <end position="199"/>
    </location>
</feature>
<evidence type="ECO:0000256" key="2">
    <source>
        <dbReference type="ARBA" id="ARBA00007362"/>
    </source>
</evidence>
<reference evidence="9 10" key="1">
    <citation type="submission" date="2020-01" db="EMBL/GenBank/DDBJ databases">
        <authorList>
            <person name="Gulvik C.A."/>
            <person name="Batra D.G."/>
        </authorList>
    </citation>
    <scope>NUCLEOTIDE SEQUENCE [LARGE SCALE GENOMIC DNA]</scope>
    <source>
        <strain evidence="9 10">W9323</strain>
    </source>
</reference>
<keyword evidence="6 7" id="KW-0472">Membrane</keyword>
<name>A0A7D4CWX2_9BACL</name>
<dbReference type="GO" id="GO:0005886">
    <property type="term" value="C:plasma membrane"/>
    <property type="evidence" value="ECO:0007669"/>
    <property type="project" value="UniProtKB-SubCell"/>
</dbReference>
<protein>
    <submittedName>
        <fullName evidence="9">DMT family transporter</fullName>
    </submittedName>
</protein>
<feature type="transmembrane region" description="Helical" evidence="7">
    <location>
        <begin position="7"/>
        <end position="28"/>
    </location>
</feature>
<evidence type="ECO:0000259" key="8">
    <source>
        <dbReference type="Pfam" id="PF00892"/>
    </source>
</evidence>
<dbReference type="Proteomes" id="UP000503088">
    <property type="component" value="Chromosome"/>
</dbReference>
<feature type="transmembrane region" description="Helical" evidence="7">
    <location>
        <begin position="244"/>
        <end position="263"/>
    </location>
</feature>
<feature type="transmembrane region" description="Helical" evidence="7">
    <location>
        <begin position="34"/>
        <end position="54"/>
    </location>
</feature>
<keyword evidence="4 7" id="KW-0812">Transmembrane</keyword>
<dbReference type="EMBL" id="CP048104">
    <property type="protein sequence ID" value="QKG85437.1"/>
    <property type="molecule type" value="Genomic_DNA"/>
</dbReference>
<evidence type="ECO:0000256" key="6">
    <source>
        <dbReference type="ARBA" id="ARBA00023136"/>
    </source>
</evidence>
<feature type="transmembrane region" description="Helical" evidence="7">
    <location>
        <begin position="94"/>
        <end position="114"/>
    </location>
</feature>
<gene>
    <name evidence="9" type="ORF">GXN76_13895</name>
</gene>
<accession>A0A7D4CWX2</accession>